<dbReference type="FunFam" id="3.40.140.10:FF:000085">
    <property type="entry name" value="Mov34/MPN/PAD-1 family protein"/>
    <property type="match status" value="1"/>
</dbReference>
<evidence type="ECO:0000256" key="1">
    <source>
        <dbReference type="ARBA" id="ARBA00022670"/>
    </source>
</evidence>
<dbReference type="PANTHER" id="PTHR34858:SF1">
    <property type="entry name" value="CYSO-CYSTEINE PEPTIDASE"/>
    <property type="match status" value="1"/>
</dbReference>
<evidence type="ECO:0000313" key="7">
    <source>
        <dbReference type="EMBL" id="OKH14139.1"/>
    </source>
</evidence>
<dbReference type="InterPro" id="IPR051929">
    <property type="entry name" value="VirAsm_ModProt"/>
</dbReference>
<dbReference type="SMART" id="SM00232">
    <property type="entry name" value="JAB_MPN"/>
    <property type="match status" value="1"/>
</dbReference>
<keyword evidence="5" id="KW-0482">Metalloprotease</keyword>
<name>A0A1U7H031_9CYAN</name>
<dbReference type="SUPFAM" id="SSF102712">
    <property type="entry name" value="JAB1/MPN domain"/>
    <property type="match status" value="1"/>
</dbReference>
<evidence type="ECO:0000256" key="4">
    <source>
        <dbReference type="ARBA" id="ARBA00022833"/>
    </source>
</evidence>
<evidence type="ECO:0000313" key="8">
    <source>
        <dbReference type="Proteomes" id="UP000186391"/>
    </source>
</evidence>
<dbReference type="OrthoDB" id="9802958at2"/>
<keyword evidence="3" id="KW-0378">Hydrolase</keyword>
<organism evidence="7 8">
    <name type="scientific">Fischerella major NIES-592</name>
    <dbReference type="NCBI Taxonomy" id="210994"/>
    <lineage>
        <taxon>Bacteria</taxon>
        <taxon>Bacillati</taxon>
        <taxon>Cyanobacteriota</taxon>
        <taxon>Cyanophyceae</taxon>
        <taxon>Nostocales</taxon>
        <taxon>Hapalosiphonaceae</taxon>
        <taxon>Fischerella</taxon>
    </lineage>
</organism>
<dbReference type="GO" id="GO:0006508">
    <property type="term" value="P:proteolysis"/>
    <property type="evidence" value="ECO:0007669"/>
    <property type="project" value="UniProtKB-KW"/>
</dbReference>
<feature type="domain" description="JAB1/MPN/MOV34 metalloenzyme" evidence="6">
    <location>
        <begin position="1"/>
        <end position="147"/>
    </location>
</feature>
<dbReference type="Proteomes" id="UP000186391">
    <property type="component" value="Unassembled WGS sequence"/>
</dbReference>
<evidence type="ECO:0000256" key="5">
    <source>
        <dbReference type="ARBA" id="ARBA00023049"/>
    </source>
</evidence>
<dbReference type="GO" id="GO:0008235">
    <property type="term" value="F:metalloexopeptidase activity"/>
    <property type="evidence" value="ECO:0007669"/>
    <property type="project" value="TreeGrafter"/>
</dbReference>
<dbReference type="EMBL" id="MRCA01000005">
    <property type="protein sequence ID" value="OKH14139.1"/>
    <property type="molecule type" value="Genomic_DNA"/>
</dbReference>
<sequence>MIKLTPQHLQIICCHAEATYPEECCGIIFGHLGDDGKTVIEIMPTENAWSAAAAADFPGDEEIIHSKQRRYAIAPQVMLKAQKEARTRSIDIIGIYHSHPDHPAIPSEFDRQCAWQEYSYMIISVQNGKAGDINSWCLDDHHQFQPETIEKLL</sequence>
<keyword evidence="1" id="KW-0645">Protease</keyword>
<accession>A0A1U7H031</accession>
<dbReference type="PANTHER" id="PTHR34858">
    <property type="entry name" value="CYSO-CYSTEINE PEPTIDASE"/>
    <property type="match status" value="1"/>
</dbReference>
<dbReference type="GO" id="GO:0008270">
    <property type="term" value="F:zinc ion binding"/>
    <property type="evidence" value="ECO:0007669"/>
    <property type="project" value="TreeGrafter"/>
</dbReference>
<dbReference type="CDD" id="cd08070">
    <property type="entry name" value="MPN_like"/>
    <property type="match status" value="1"/>
</dbReference>
<evidence type="ECO:0000256" key="3">
    <source>
        <dbReference type="ARBA" id="ARBA00022801"/>
    </source>
</evidence>
<protein>
    <recommendedName>
        <fullName evidence="6">JAB1/MPN/MOV34 metalloenzyme domain-containing protein</fullName>
    </recommendedName>
</protein>
<dbReference type="Pfam" id="PF14464">
    <property type="entry name" value="Prok-JAB"/>
    <property type="match status" value="1"/>
</dbReference>
<proteinExistence type="predicted"/>
<dbReference type="AlphaFoldDB" id="A0A1U7H031"/>
<dbReference type="RefSeq" id="WP_073555911.1">
    <property type="nucleotide sequence ID" value="NZ_MRCA01000005.1"/>
</dbReference>
<gene>
    <name evidence="7" type="ORF">NIES592_12215</name>
</gene>
<keyword evidence="8" id="KW-1185">Reference proteome</keyword>
<keyword evidence="2" id="KW-0479">Metal-binding</keyword>
<comment type="caution">
    <text evidence="7">The sequence shown here is derived from an EMBL/GenBank/DDBJ whole genome shotgun (WGS) entry which is preliminary data.</text>
</comment>
<dbReference type="InterPro" id="IPR028090">
    <property type="entry name" value="JAB_dom_prok"/>
</dbReference>
<reference evidence="7 8" key="1">
    <citation type="submission" date="2016-11" db="EMBL/GenBank/DDBJ databases">
        <title>Draft Genome Sequences of Nine Cyanobacterial Strains from Diverse Habitats.</title>
        <authorList>
            <person name="Zhu T."/>
            <person name="Hou S."/>
            <person name="Lu X."/>
            <person name="Hess W.R."/>
        </authorList>
    </citation>
    <scope>NUCLEOTIDE SEQUENCE [LARGE SCALE GENOMIC DNA]</scope>
    <source>
        <strain evidence="7 8">NIES-592</strain>
    </source>
</reference>
<evidence type="ECO:0000256" key="2">
    <source>
        <dbReference type="ARBA" id="ARBA00022723"/>
    </source>
</evidence>
<dbReference type="InterPro" id="IPR000555">
    <property type="entry name" value="JAMM/MPN+_dom"/>
</dbReference>
<evidence type="ECO:0000259" key="6">
    <source>
        <dbReference type="SMART" id="SM00232"/>
    </source>
</evidence>
<dbReference type="Gene3D" id="3.40.140.10">
    <property type="entry name" value="Cytidine Deaminase, domain 2"/>
    <property type="match status" value="1"/>
</dbReference>
<keyword evidence="4" id="KW-0862">Zinc</keyword>